<protein>
    <submittedName>
        <fullName evidence="1">Uncharacterized protein</fullName>
    </submittedName>
</protein>
<organism evidence="1">
    <name type="scientific">Photinus pyralis</name>
    <name type="common">Common eastern firefly</name>
    <name type="synonym">Lampyris pyralis</name>
    <dbReference type="NCBI Taxonomy" id="7054"/>
    <lineage>
        <taxon>Eukaryota</taxon>
        <taxon>Metazoa</taxon>
        <taxon>Ecdysozoa</taxon>
        <taxon>Arthropoda</taxon>
        <taxon>Hexapoda</taxon>
        <taxon>Insecta</taxon>
        <taxon>Pterygota</taxon>
        <taxon>Neoptera</taxon>
        <taxon>Endopterygota</taxon>
        <taxon>Coleoptera</taxon>
        <taxon>Polyphaga</taxon>
        <taxon>Elateriformia</taxon>
        <taxon>Elateroidea</taxon>
        <taxon>Lampyridae</taxon>
        <taxon>Lampyrinae</taxon>
        <taxon>Photinus</taxon>
    </lineage>
</organism>
<evidence type="ECO:0000313" key="1">
    <source>
        <dbReference type="EMBL" id="JAV81503.1"/>
    </source>
</evidence>
<reference evidence="1" key="1">
    <citation type="journal article" date="2016" name="Sci. Rep.">
        <title>Molecular characterization of firefly nuptial gifts: a multi-omics approach sheds light on postcopulatory sexual selection.</title>
        <authorList>
            <person name="Al-Wathiqui N."/>
            <person name="Fallon T.R."/>
            <person name="South A."/>
            <person name="Weng J.K."/>
            <person name="Lewis S.M."/>
        </authorList>
    </citation>
    <scope>NUCLEOTIDE SEQUENCE</scope>
</reference>
<name>A0A1Y1M6Z7_PHOPY</name>
<sequence length="122" mass="14510">MYHAILAIFDAQYPLKKAILNHFGYSNNTKEYYQYHVEVVILLAAVVYQLRDFVLGILQLALLSDHWHFHSECHIQLFDKWFMKPVRLYGILYIKSICPFQRNPCFRPLLNSFIENGNFLIV</sequence>
<dbReference type="EMBL" id="GEZM01038820">
    <property type="protein sequence ID" value="JAV81503.1"/>
    <property type="molecule type" value="Transcribed_RNA"/>
</dbReference>
<proteinExistence type="predicted"/>
<dbReference type="AlphaFoldDB" id="A0A1Y1M6Z7"/>
<accession>A0A1Y1M6Z7</accession>